<comment type="caution">
    <text evidence="6">The sequence shown here is derived from an EMBL/GenBank/DDBJ whole genome shotgun (WGS) entry which is preliminary data.</text>
</comment>
<organism evidence="6 7">
    <name type="scientific">Brevibacterium casei</name>
    <dbReference type="NCBI Taxonomy" id="33889"/>
    <lineage>
        <taxon>Bacteria</taxon>
        <taxon>Bacillati</taxon>
        <taxon>Actinomycetota</taxon>
        <taxon>Actinomycetes</taxon>
        <taxon>Micrococcales</taxon>
        <taxon>Brevibacteriaceae</taxon>
        <taxon>Brevibacterium</taxon>
    </lineage>
</organism>
<dbReference type="Gene3D" id="3.40.50.2300">
    <property type="match status" value="1"/>
</dbReference>
<dbReference type="SUPFAM" id="SSF52788">
    <property type="entry name" value="Phosphotyrosine protein phosphatases I"/>
    <property type="match status" value="1"/>
</dbReference>
<dbReference type="Pfam" id="PF01451">
    <property type="entry name" value="LMWPc"/>
    <property type="match status" value="1"/>
</dbReference>
<dbReference type="InterPro" id="IPR036196">
    <property type="entry name" value="Ptyr_pPase_sf"/>
</dbReference>
<feature type="domain" description="Phosphotyrosine protein phosphatase I" evidence="5">
    <location>
        <begin position="12"/>
        <end position="191"/>
    </location>
</feature>
<comment type="similarity">
    <text evidence="1">Belongs to the low molecular weight phosphotyrosine protein phosphatase family.</text>
</comment>
<accession>A0AB34XTZ0</accession>
<evidence type="ECO:0000259" key="5">
    <source>
        <dbReference type="SMART" id="SM00226"/>
    </source>
</evidence>
<evidence type="ECO:0000313" key="6">
    <source>
        <dbReference type="EMBL" id="KZE21661.1"/>
    </source>
</evidence>
<protein>
    <recommendedName>
        <fullName evidence="5">Phosphotyrosine protein phosphatase I domain-containing protein</fullName>
    </recommendedName>
</protein>
<dbReference type="PANTHER" id="PTHR11717">
    <property type="entry name" value="LOW MOLECULAR WEIGHT PROTEIN TYROSINE PHOSPHATASE"/>
    <property type="match status" value="1"/>
</dbReference>
<feature type="active site" description="Nucleophile" evidence="4">
    <location>
        <position position="18"/>
    </location>
</feature>
<dbReference type="InterPro" id="IPR023485">
    <property type="entry name" value="Ptyr_pPase"/>
</dbReference>
<dbReference type="SMART" id="SM00226">
    <property type="entry name" value="LMWPc"/>
    <property type="match status" value="1"/>
</dbReference>
<evidence type="ECO:0000256" key="1">
    <source>
        <dbReference type="ARBA" id="ARBA00011063"/>
    </source>
</evidence>
<dbReference type="AlphaFoldDB" id="A0AB34XTZ0"/>
<dbReference type="InterPro" id="IPR017867">
    <property type="entry name" value="Tyr_phospatase_low_mol_wt"/>
</dbReference>
<evidence type="ECO:0000256" key="2">
    <source>
        <dbReference type="ARBA" id="ARBA00022801"/>
    </source>
</evidence>
<dbReference type="Proteomes" id="UP000076612">
    <property type="component" value="Unassembled WGS sequence"/>
</dbReference>
<sequence>MTGSWEIDVAPFRILAVCTGNICRSPLVEQLLQRGLDQIAPMQFAVSSAGTNAMADDTVPPEIARIADRHGFTLEGFRAERLDPRHIRDADLVLTMERAQRSMVVQMAPGALKRTFTLREFARILPLVPPEDSSSPIERWQSVAALAQRYRRRAPGDGGDDDVVDPIGRSEAVHQTMLDEMLPAITTLIEWERRLGRIGA</sequence>
<gene>
    <name evidence="6" type="ORF">AVW13_09405</name>
</gene>
<keyword evidence="3" id="KW-0904">Protein phosphatase</keyword>
<dbReference type="PANTHER" id="PTHR11717:SF31">
    <property type="entry name" value="LOW MOLECULAR WEIGHT PROTEIN-TYROSINE-PHOSPHATASE ETP-RELATED"/>
    <property type="match status" value="1"/>
</dbReference>
<proteinExistence type="inferred from homology"/>
<reference evidence="7" key="1">
    <citation type="submission" date="2016-01" db="EMBL/GenBank/DDBJ databases">
        <title>Draft genome of Chromobacterium sp. F49.</title>
        <authorList>
            <person name="Hong K.W."/>
        </authorList>
    </citation>
    <scope>NUCLEOTIDE SEQUENCE [LARGE SCALE GENOMIC DNA]</scope>
    <source>
        <strain evidence="7">M40</strain>
    </source>
</reference>
<name>A0AB34XTZ0_9MICO</name>
<dbReference type="RefSeq" id="WP_063249620.1">
    <property type="nucleotide sequence ID" value="NZ_CBDRLP010000006.1"/>
</dbReference>
<evidence type="ECO:0000256" key="3">
    <source>
        <dbReference type="ARBA" id="ARBA00022912"/>
    </source>
</evidence>
<dbReference type="PRINTS" id="PR00719">
    <property type="entry name" value="LMWPTPASE"/>
</dbReference>
<dbReference type="EMBL" id="LQQR01000013">
    <property type="protein sequence ID" value="KZE21661.1"/>
    <property type="molecule type" value="Genomic_DNA"/>
</dbReference>
<evidence type="ECO:0000256" key="4">
    <source>
        <dbReference type="PIRSR" id="PIRSR617867-1"/>
    </source>
</evidence>
<dbReference type="InterPro" id="IPR050438">
    <property type="entry name" value="LMW_PTPase"/>
</dbReference>
<keyword evidence="2" id="KW-0378">Hydrolase</keyword>
<evidence type="ECO:0000313" key="7">
    <source>
        <dbReference type="Proteomes" id="UP000076612"/>
    </source>
</evidence>
<feature type="active site" evidence="4">
    <location>
        <position position="24"/>
    </location>
</feature>
<dbReference type="GO" id="GO:0004725">
    <property type="term" value="F:protein tyrosine phosphatase activity"/>
    <property type="evidence" value="ECO:0007669"/>
    <property type="project" value="InterPro"/>
</dbReference>